<dbReference type="EMBL" id="WVTD01000006">
    <property type="protein sequence ID" value="MYL98040.1"/>
    <property type="molecule type" value="Genomic_DNA"/>
</dbReference>
<keyword evidence="3" id="KW-1185">Reference proteome</keyword>
<reference evidence="2 3" key="1">
    <citation type="submission" date="2019-12" db="EMBL/GenBank/DDBJ databases">
        <authorList>
            <person name="Feng G."/>
            <person name="Zhu H."/>
        </authorList>
    </citation>
    <scope>NUCLEOTIDE SEQUENCE [LARGE SCALE GENOMIC DNA]</scope>
    <source>
        <strain evidence="2 3">FGD1</strain>
    </source>
</reference>
<dbReference type="RefSeq" id="WP_160985691.1">
    <property type="nucleotide sequence ID" value="NZ_WVTD01000006.1"/>
</dbReference>
<evidence type="ECO:0000313" key="2">
    <source>
        <dbReference type="EMBL" id="MYL98040.1"/>
    </source>
</evidence>
<gene>
    <name evidence="2" type="ORF">GR702_09675</name>
</gene>
<dbReference type="InterPro" id="IPR039569">
    <property type="entry name" value="FAS1-like_DH_region"/>
</dbReference>
<evidence type="ECO:0000313" key="3">
    <source>
        <dbReference type="Proteomes" id="UP000465810"/>
    </source>
</evidence>
<organism evidence="2 3">
    <name type="scientific">Novosphingobium silvae</name>
    <dbReference type="NCBI Taxonomy" id="2692619"/>
    <lineage>
        <taxon>Bacteria</taxon>
        <taxon>Pseudomonadati</taxon>
        <taxon>Pseudomonadota</taxon>
        <taxon>Alphaproteobacteria</taxon>
        <taxon>Sphingomonadales</taxon>
        <taxon>Sphingomonadaceae</taxon>
        <taxon>Novosphingobium</taxon>
    </lineage>
</organism>
<name>A0A7X4GG59_9SPHN</name>
<accession>A0A7X4GG59</accession>
<dbReference type="Pfam" id="PF13452">
    <property type="entry name" value="FAS1_DH_region"/>
    <property type="match status" value="1"/>
</dbReference>
<comment type="caution">
    <text evidence="2">The sequence shown here is derived from an EMBL/GenBank/DDBJ whole genome shotgun (WGS) entry which is preliminary data.</text>
</comment>
<dbReference type="SUPFAM" id="SSF54637">
    <property type="entry name" value="Thioesterase/thiol ester dehydrase-isomerase"/>
    <property type="match status" value="2"/>
</dbReference>
<protein>
    <recommendedName>
        <fullName evidence="1">FAS1-like dehydratase domain-containing protein</fullName>
    </recommendedName>
</protein>
<dbReference type="Proteomes" id="UP000465810">
    <property type="component" value="Unassembled WGS sequence"/>
</dbReference>
<feature type="domain" description="FAS1-like dehydratase" evidence="1">
    <location>
        <begin position="29"/>
        <end position="155"/>
    </location>
</feature>
<evidence type="ECO:0000259" key="1">
    <source>
        <dbReference type="Pfam" id="PF13452"/>
    </source>
</evidence>
<dbReference type="InterPro" id="IPR029069">
    <property type="entry name" value="HotDog_dom_sf"/>
</dbReference>
<sequence length="395" mass="44337">MSQAAPDQAVESFDCSDIDQYLGNVIDSSPLREPLGNNDIRRWVQAMHYPNLAHFDPAYAAAGRWGKLVAPQSFPIVMDDGHGTAPSCVGRIENSHLLFGGDEFWHYGPRIFGGDTVTNERVPFDYVVKQTGFGPTCFQRGDNYYRNQNGELIAKQRSTAIRYRASAGGDTVNTAEFEEPEWTDAELERLEERKFTWIQMLHDLGHGERWWDDVTVGDQLPERVFGPHTVASFTTEWRSFLFTTWGTLDRRELDLEALGFTREMAGHENDPHMERINPELTDGAYFGPSRGHLFPRYARKIGMPRAYGYGASMGAWVTDYLAGWAGEWGMVVHSTANYRGPALSGDVTIQSAEVVDKMVDAGGRHLVQVKHLMENQKGVKMCLGVAEVELPKKPA</sequence>
<proteinExistence type="predicted"/>
<dbReference type="Gene3D" id="3.10.129.10">
    <property type="entry name" value="Hotdog Thioesterase"/>
    <property type="match status" value="2"/>
</dbReference>
<dbReference type="AlphaFoldDB" id="A0A7X4GG59"/>